<gene>
    <name evidence="1" type="ORF">AVEN_57918_1</name>
</gene>
<comment type="caution">
    <text evidence="1">The sequence shown here is derived from an EMBL/GenBank/DDBJ whole genome shotgun (WGS) entry which is preliminary data.</text>
</comment>
<evidence type="ECO:0000313" key="1">
    <source>
        <dbReference type="EMBL" id="GBN01783.1"/>
    </source>
</evidence>
<proteinExistence type="predicted"/>
<dbReference type="Proteomes" id="UP000499080">
    <property type="component" value="Unassembled WGS sequence"/>
</dbReference>
<evidence type="ECO:0000313" key="2">
    <source>
        <dbReference type="Proteomes" id="UP000499080"/>
    </source>
</evidence>
<dbReference type="EMBL" id="BGPR01004646">
    <property type="protein sequence ID" value="GBN01783.1"/>
    <property type="molecule type" value="Genomic_DNA"/>
</dbReference>
<sequence>MPVSFRSRYRETVVIHRSFRPRRSRPRFVVAKFLARLRPLDGPKSILRMGAFRGYVEIRGWIAFDDVHFDLSPLPPESGLFHHVHLKNDRLKRHQNVRRERRHLIYGFGLQDYGVVVFLRLRIEGSFDVVVGPVQHVDDHLFGQSGGYDRPCWRPVSYRT</sequence>
<accession>A0A4Y2KK36</accession>
<reference evidence="1 2" key="1">
    <citation type="journal article" date="2019" name="Sci. Rep.">
        <title>Orb-weaving spider Araneus ventricosus genome elucidates the spidroin gene catalogue.</title>
        <authorList>
            <person name="Kono N."/>
            <person name="Nakamura H."/>
            <person name="Ohtoshi R."/>
            <person name="Moran D.A.P."/>
            <person name="Shinohara A."/>
            <person name="Yoshida Y."/>
            <person name="Fujiwara M."/>
            <person name="Mori M."/>
            <person name="Tomita M."/>
            <person name="Arakawa K."/>
        </authorList>
    </citation>
    <scope>NUCLEOTIDE SEQUENCE [LARGE SCALE GENOMIC DNA]</scope>
</reference>
<dbReference type="AlphaFoldDB" id="A0A4Y2KK36"/>
<organism evidence="1 2">
    <name type="scientific">Araneus ventricosus</name>
    <name type="common">Orbweaver spider</name>
    <name type="synonym">Epeira ventricosa</name>
    <dbReference type="NCBI Taxonomy" id="182803"/>
    <lineage>
        <taxon>Eukaryota</taxon>
        <taxon>Metazoa</taxon>
        <taxon>Ecdysozoa</taxon>
        <taxon>Arthropoda</taxon>
        <taxon>Chelicerata</taxon>
        <taxon>Arachnida</taxon>
        <taxon>Araneae</taxon>
        <taxon>Araneomorphae</taxon>
        <taxon>Entelegynae</taxon>
        <taxon>Araneoidea</taxon>
        <taxon>Araneidae</taxon>
        <taxon>Araneus</taxon>
    </lineage>
</organism>
<keyword evidence="2" id="KW-1185">Reference proteome</keyword>
<name>A0A4Y2KK36_ARAVE</name>
<protein>
    <submittedName>
        <fullName evidence="1">Uncharacterized protein</fullName>
    </submittedName>
</protein>